<gene>
    <name evidence="1" type="ORF">SAMN06295998_107123</name>
</gene>
<accession>A0A1W2CDF6</accession>
<reference evidence="1 2" key="1">
    <citation type="submission" date="2017-04" db="EMBL/GenBank/DDBJ databases">
        <authorList>
            <person name="Afonso C.L."/>
            <person name="Miller P.J."/>
            <person name="Scott M.A."/>
            <person name="Spackman E."/>
            <person name="Goraichik I."/>
            <person name="Dimitrov K.M."/>
            <person name="Suarez D.L."/>
            <person name="Swayne D.E."/>
        </authorList>
    </citation>
    <scope>NUCLEOTIDE SEQUENCE [LARGE SCALE GENOMIC DNA]</scope>
    <source>
        <strain evidence="1 2">CGMCC 1.12644</strain>
    </source>
</reference>
<dbReference type="Proteomes" id="UP000192330">
    <property type="component" value="Unassembled WGS sequence"/>
</dbReference>
<proteinExistence type="predicted"/>
<protein>
    <submittedName>
        <fullName evidence="1">Uncharacterized protein</fullName>
    </submittedName>
</protein>
<organism evidence="1 2">
    <name type="scientific">Primorskyibacter flagellatus</name>
    <dbReference type="NCBI Taxonomy" id="1387277"/>
    <lineage>
        <taxon>Bacteria</taxon>
        <taxon>Pseudomonadati</taxon>
        <taxon>Pseudomonadota</taxon>
        <taxon>Alphaproteobacteria</taxon>
        <taxon>Rhodobacterales</taxon>
        <taxon>Roseobacteraceae</taxon>
        <taxon>Primorskyibacter</taxon>
    </lineage>
</organism>
<dbReference type="RefSeq" id="WP_084353154.1">
    <property type="nucleotide sequence ID" value="NZ_FWYD01000007.1"/>
</dbReference>
<evidence type="ECO:0000313" key="1">
    <source>
        <dbReference type="EMBL" id="SMC83181.1"/>
    </source>
</evidence>
<dbReference type="OrthoDB" id="7829955at2"/>
<sequence>MEFAVERLTEIAVYPCFGSVSLEVSPCLAAVEGRYARGNVEHMAYEGLDLELASASSALTIGATYVAVGLGANGAQVQTHWMYCTQIAPHPTFGISRNQRIPGVFGAAPFVASSCFVVLEPLRHVVGLTSLTPTDLGISEYKLSGTGDLIATAFGVPHAMGIRVEDPFMPPHFLTGARNLTLLAKSARTGQTIGLSGLKCIRAISPAIFIQEDWQ</sequence>
<dbReference type="EMBL" id="FWYD01000007">
    <property type="protein sequence ID" value="SMC83181.1"/>
    <property type="molecule type" value="Genomic_DNA"/>
</dbReference>
<dbReference type="STRING" id="1387277.SAMN06295998_107123"/>
<keyword evidence="2" id="KW-1185">Reference proteome</keyword>
<evidence type="ECO:0000313" key="2">
    <source>
        <dbReference type="Proteomes" id="UP000192330"/>
    </source>
</evidence>
<name>A0A1W2CDF6_9RHOB</name>
<dbReference type="AlphaFoldDB" id="A0A1W2CDF6"/>